<reference evidence="1 2" key="1">
    <citation type="journal article" date="2019" name="Mol. Biol. Evol.">
        <title>Blast fungal genomes show frequent chromosomal changes, gene gains and losses, and effector gene turnover.</title>
        <authorList>
            <person name="Gomez Luciano L.B."/>
            <person name="Jason Tsai I."/>
            <person name="Chuma I."/>
            <person name="Tosa Y."/>
            <person name="Chen Y.H."/>
            <person name="Li J.Y."/>
            <person name="Li M.Y."/>
            <person name="Jade Lu M.Y."/>
            <person name="Nakayashiki H."/>
            <person name="Li W.H."/>
        </authorList>
    </citation>
    <scope>NUCLEOTIDE SEQUENCE [LARGE SCALE GENOMIC DNA]</scope>
    <source>
        <strain evidence="1 2">NI907</strain>
    </source>
</reference>
<reference evidence="2" key="2">
    <citation type="submission" date="2019-10" db="EMBL/GenBank/DDBJ databases">
        <authorList>
            <consortium name="NCBI Genome Project"/>
        </authorList>
    </citation>
    <scope>NUCLEOTIDE SEQUENCE</scope>
    <source>
        <strain evidence="2">NI907</strain>
    </source>
</reference>
<dbReference type="InterPro" id="IPR025533">
    <property type="entry name" value="DUF4419"/>
</dbReference>
<sequence length="183" mass="19716">MPNFTTTTDSDRMTANGGIVCGLPSIILLGDRSDWEALLAKLPITDASRLRPILTRFVSTFDAPDSHDTIQFWNDIVTARLGHRVWSTLLTTSRVESRASTFGMTRDATFPGATGPSMIDKITYAEVDPHQLPVGFAKVPFTMHDYPSLGFKTEAMLMAGTLGKNTVSGTTGGYAAGLERGTG</sequence>
<gene>
    <name evidence="2" type="ORF">PgNI_11593</name>
</gene>
<organism evidence="1 2">
    <name type="scientific">Pyricularia grisea</name>
    <name type="common">Crabgrass-specific blast fungus</name>
    <name type="synonym">Magnaporthe grisea</name>
    <dbReference type="NCBI Taxonomy" id="148305"/>
    <lineage>
        <taxon>Eukaryota</taxon>
        <taxon>Fungi</taxon>
        <taxon>Dikarya</taxon>
        <taxon>Ascomycota</taxon>
        <taxon>Pezizomycotina</taxon>
        <taxon>Sordariomycetes</taxon>
        <taxon>Sordariomycetidae</taxon>
        <taxon>Magnaporthales</taxon>
        <taxon>Pyriculariaceae</taxon>
        <taxon>Pyricularia</taxon>
    </lineage>
</organism>
<dbReference type="RefSeq" id="XP_030976630.1">
    <property type="nucleotide sequence ID" value="XM_031131559.1"/>
</dbReference>
<evidence type="ECO:0000313" key="1">
    <source>
        <dbReference type="Proteomes" id="UP000515153"/>
    </source>
</evidence>
<dbReference type="PANTHER" id="PTHR31252:SF11">
    <property type="entry name" value="DUF4419 DOMAIN-CONTAINING PROTEIN"/>
    <property type="match status" value="1"/>
</dbReference>
<evidence type="ECO:0000313" key="2">
    <source>
        <dbReference type="RefSeq" id="XP_030976630.1"/>
    </source>
</evidence>
<protein>
    <submittedName>
        <fullName evidence="2">Uncharacterized protein</fullName>
    </submittedName>
</protein>
<dbReference type="Pfam" id="PF14388">
    <property type="entry name" value="DUF4419"/>
    <property type="match status" value="1"/>
</dbReference>
<dbReference type="PANTHER" id="PTHR31252">
    <property type="entry name" value="DUF4419 DOMAIN-CONTAINING PROTEIN"/>
    <property type="match status" value="1"/>
</dbReference>
<dbReference type="Proteomes" id="UP000515153">
    <property type="component" value="Chromosome V"/>
</dbReference>
<dbReference type="GeneID" id="41966464"/>
<proteinExistence type="predicted"/>
<name>A0A6P8AP15_PYRGI</name>
<reference evidence="2" key="3">
    <citation type="submission" date="2025-08" db="UniProtKB">
        <authorList>
            <consortium name="RefSeq"/>
        </authorList>
    </citation>
    <scope>IDENTIFICATION</scope>
    <source>
        <strain evidence="2">NI907</strain>
    </source>
</reference>
<dbReference type="KEGG" id="pgri:PgNI_11593"/>
<keyword evidence="1" id="KW-1185">Reference proteome</keyword>
<accession>A0A6P8AP15</accession>
<dbReference type="AlphaFoldDB" id="A0A6P8AP15"/>